<evidence type="ECO:0000313" key="1">
    <source>
        <dbReference type="EMBL" id="QEN04269.1"/>
    </source>
</evidence>
<reference evidence="1 2" key="1">
    <citation type="submission" date="2019-02" db="EMBL/GenBank/DDBJ databases">
        <authorList>
            <person name="Fomenkov A."/>
            <person name="Dubinina G."/>
            <person name="Grabovich M."/>
            <person name="Vincze T."/>
            <person name="Roberts R.J."/>
        </authorList>
    </citation>
    <scope>NUCLEOTIDE SEQUENCE [LARGE SCALE GENOMIC DNA]</scope>
    <source>
        <strain evidence="1 2">P</strain>
    </source>
</reference>
<evidence type="ECO:0008006" key="3">
    <source>
        <dbReference type="Google" id="ProtNLM"/>
    </source>
</evidence>
<dbReference type="AlphaFoldDB" id="A0A5C1QBM2"/>
<keyword evidence="2" id="KW-1185">Reference proteome</keyword>
<protein>
    <recommendedName>
        <fullName evidence="3">GGDEF domain-containing protein</fullName>
    </recommendedName>
</protein>
<name>A0A5C1QBM2_9SPIO</name>
<gene>
    <name evidence="1" type="ORF">EW093_05995</name>
</gene>
<sequence>MGLLQKASEHNLNSPQQREINFLQLKEGLTNIKKTIDFYPNLFKSLTKLLSIEKGALLIKEGDIFSLSSIIGFDETTKNRLRISTIEFDNYMESGNIDIFQKYLSIREFVTTKQVLLYPLFNKENPKALLLITEFKIEKAPERNEIQFYLSEIAKISQDNPIDRMQGTVLHSNNVKSSVRSYLQTVKNSENRVIFIKLNLSNLLLKFKEDDSLSTESSITNGALKMLTSFTKNRGRVFQLYNNDILLTLLDKKNSINIMVVQQQIDAAFKTVYSNRLSSVNFNYESLIWNNNSLDTILDHFIQDDIN</sequence>
<reference evidence="1 2" key="2">
    <citation type="submission" date="2019-09" db="EMBL/GenBank/DDBJ databases">
        <title>Complete Genome Sequence and Methylome Analysis of free living Spirochaetas.</title>
        <authorList>
            <person name="Leshcheva N."/>
            <person name="Mikheeva N."/>
        </authorList>
    </citation>
    <scope>NUCLEOTIDE SEQUENCE [LARGE SCALE GENOMIC DNA]</scope>
    <source>
        <strain evidence="1 2">P</strain>
    </source>
</reference>
<accession>A0A5C1QBM2</accession>
<dbReference type="RefSeq" id="WP_149567517.1">
    <property type="nucleotide sequence ID" value="NZ_CP035807.1"/>
</dbReference>
<dbReference type="KEGG" id="sper:EW093_05995"/>
<dbReference type="Proteomes" id="UP000323824">
    <property type="component" value="Chromosome"/>
</dbReference>
<dbReference type="EMBL" id="CP035807">
    <property type="protein sequence ID" value="QEN04269.1"/>
    <property type="molecule type" value="Genomic_DNA"/>
</dbReference>
<proteinExistence type="predicted"/>
<evidence type="ECO:0000313" key="2">
    <source>
        <dbReference type="Proteomes" id="UP000323824"/>
    </source>
</evidence>
<organism evidence="1 2">
    <name type="scientific">Thiospirochaeta perfilievii</name>
    <dbReference type="NCBI Taxonomy" id="252967"/>
    <lineage>
        <taxon>Bacteria</taxon>
        <taxon>Pseudomonadati</taxon>
        <taxon>Spirochaetota</taxon>
        <taxon>Spirochaetia</taxon>
        <taxon>Spirochaetales</taxon>
        <taxon>Spirochaetaceae</taxon>
        <taxon>Thiospirochaeta</taxon>
    </lineage>
</organism>